<proteinExistence type="predicted"/>
<comment type="caution">
    <text evidence="1">The sequence shown here is derived from an EMBL/GenBank/DDBJ whole genome shotgun (WGS) entry which is preliminary data.</text>
</comment>
<accession>A0ABM9SZ82</accession>
<dbReference type="Pfam" id="PF15428">
    <property type="entry name" value="Imm26"/>
    <property type="match status" value="1"/>
</dbReference>
<gene>
    <name evidence="1" type="ORF">ERS137966_04249</name>
</gene>
<dbReference type="Proteomes" id="UP000038647">
    <property type="component" value="Unassembled WGS sequence"/>
</dbReference>
<evidence type="ECO:0000313" key="1">
    <source>
        <dbReference type="EMBL" id="CNL83864.1"/>
    </source>
</evidence>
<reference evidence="1 2" key="1">
    <citation type="submission" date="2015-03" db="EMBL/GenBank/DDBJ databases">
        <authorList>
            <consortium name="Pathogen Informatics"/>
            <person name="Murphy D."/>
        </authorList>
    </citation>
    <scope>NUCLEOTIDE SEQUENCE [LARGE SCALE GENOMIC DNA]</scope>
    <source>
        <strain evidence="1 2">IP08791</strain>
    </source>
</reference>
<name>A0ABM9SZ82_YERAL</name>
<dbReference type="RefSeq" id="WP_049604609.1">
    <property type="nucleotide sequence ID" value="NZ_CQEH01000048.1"/>
</dbReference>
<dbReference type="InterPro" id="IPR029278">
    <property type="entry name" value="Imm26"/>
</dbReference>
<keyword evidence="2" id="KW-1185">Reference proteome</keyword>
<evidence type="ECO:0000313" key="2">
    <source>
        <dbReference type="Proteomes" id="UP000038647"/>
    </source>
</evidence>
<sequence>MSRIKLHGWNKKVRTMLRFIKPGDIFCFKLDDGKYCFGRIISKIVTGHVAEVFDYTSSIPEISEEEILNSKRLVEPIILDSYTLFDKKLEGEWRIIGSQNDYIPKDVSNIYFSYGVANSCKKVDIYDNETSITELESKGIPRLSPRSDLYIRELVINALD</sequence>
<organism evidence="1 2">
    <name type="scientific">Yersinia aldovae</name>
    <dbReference type="NCBI Taxonomy" id="29483"/>
    <lineage>
        <taxon>Bacteria</taxon>
        <taxon>Pseudomonadati</taxon>
        <taxon>Pseudomonadota</taxon>
        <taxon>Gammaproteobacteria</taxon>
        <taxon>Enterobacterales</taxon>
        <taxon>Yersiniaceae</taxon>
        <taxon>Yersinia</taxon>
    </lineage>
</organism>
<protein>
    <submittedName>
        <fullName evidence="1">Cytoplasmic protein</fullName>
    </submittedName>
</protein>
<dbReference type="EMBL" id="CQEH01000048">
    <property type="protein sequence ID" value="CNL83864.1"/>
    <property type="molecule type" value="Genomic_DNA"/>
</dbReference>